<evidence type="ECO:0000256" key="1">
    <source>
        <dbReference type="SAM" id="MobiDB-lite"/>
    </source>
</evidence>
<reference evidence="2" key="1">
    <citation type="submission" date="2023-03" db="EMBL/GenBank/DDBJ databases">
        <title>Amycolatopsis taiwanensis NBRC 103393.</title>
        <authorList>
            <person name="Ichikawa N."/>
            <person name="Sato H."/>
            <person name="Tonouchi N."/>
        </authorList>
    </citation>
    <scope>NUCLEOTIDE SEQUENCE</scope>
    <source>
        <strain evidence="2">NBRC 103393</strain>
    </source>
</reference>
<dbReference type="EMBL" id="BSTI01000010">
    <property type="protein sequence ID" value="GLY67930.1"/>
    <property type="molecule type" value="Genomic_DNA"/>
</dbReference>
<gene>
    <name evidence="2" type="ORF">Atai01_45490</name>
</gene>
<sequence>MRECGRVRDLRAAWLLLVLLRLTVRRLWLTVRRLLLTVGRWLVPAALALARLVRALRVLRHGWTIDAVAIADKGMGQPIGRKSARLGSYRITLGLDTVGKVTLTEGEEVAITVAAGDYTVRATSCPRSTTDAARSGRTLAPSDDTAKGAMPAG</sequence>
<accession>A0A9W6R5N5</accession>
<evidence type="ECO:0000313" key="3">
    <source>
        <dbReference type="Proteomes" id="UP001165136"/>
    </source>
</evidence>
<feature type="region of interest" description="Disordered" evidence="1">
    <location>
        <begin position="125"/>
        <end position="153"/>
    </location>
</feature>
<dbReference type="AlphaFoldDB" id="A0A9W6R5N5"/>
<dbReference type="Proteomes" id="UP001165136">
    <property type="component" value="Unassembled WGS sequence"/>
</dbReference>
<evidence type="ECO:0000313" key="2">
    <source>
        <dbReference type="EMBL" id="GLY67930.1"/>
    </source>
</evidence>
<name>A0A9W6R5N5_9PSEU</name>
<keyword evidence="3" id="KW-1185">Reference proteome</keyword>
<organism evidence="2 3">
    <name type="scientific">Amycolatopsis taiwanensis</name>
    <dbReference type="NCBI Taxonomy" id="342230"/>
    <lineage>
        <taxon>Bacteria</taxon>
        <taxon>Bacillati</taxon>
        <taxon>Actinomycetota</taxon>
        <taxon>Actinomycetes</taxon>
        <taxon>Pseudonocardiales</taxon>
        <taxon>Pseudonocardiaceae</taxon>
        <taxon>Amycolatopsis</taxon>
    </lineage>
</organism>
<comment type="caution">
    <text evidence="2">The sequence shown here is derived from an EMBL/GenBank/DDBJ whole genome shotgun (WGS) entry which is preliminary data.</text>
</comment>
<proteinExistence type="predicted"/>
<protein>
    <submittedName>
        <fullName evidence="2">Uncharacterized protein</fullName>
    </submittedName>
</protein>